<dbReference type="InterPro" id="IPR015943">
    <property type="entry name" value="WD40/YVTN_repeat-like_dom_sf"/>
</dbReference>
<evidence type="ECO:0000256" key="4">
    <source>
        <dbReference type="PROSITE-ProRule" id="PRU00352"/>
    </source>
</evidence>
<evidence type="ECO:0000256" key="3">
    <source>
        <dbReference type="ARBA" id="ARBA00023180"/>
    </source>
</evidence>
<evidence type="ECO:0000313" key="7">
    <source>
        <dbReference type="Proteomes" id="UP000515159"/>
    </source>
</evidence>
<dbReference type="GO" id="GO:0030215">
    <property type="term" value="F:semaphorin receptor binding"/>
    <property type="evidence" value="ECO:0007669"/>
    <property type="project" value="InterPro"/>
</dbReference>
<dbReference type="Gene3D" id="3.30.1680.10">
    <property type="entry name" value="ligand-binding face of the semaphorins, domain 2"/>
    <property type="match status" value="1"/>
</dbReference>
<dbReference type="GO" id="GO:0030335">
    <property type="term" value="P:positive regulation of cell migration"/>
    <property type="evidence" value="ECO:0007669"/>
    <property type="project" value="TreeGrafter"/>
</dbReference>
<dbReference type="InterPro" id="IPR027231">
    <property type="entry name" value="Semaphorin"/>
</dbReference>
<dbReference type="GO" id="GO:0007411">
    <property type="term" value="P:axon guidance"/>
    <property type="evidence" value="ECO:0007669"/>
    <property type="project" value="TreeGrafter"/>
</dbReference>
<keyword evidence="3" id="KW-0325">Glycoprotein</keyword>
<dbReference type="FunCoup" id="A0A6P8PPS8">
    <property type="interactions" value="209"/>
</dbReference>
<dbReference type="GO" id="GO:0009897">
    <property type="term" value="C:external side of plasma membrane"/>
    <property type="evidence" value="ECO:0007669"/>
    <property type="project" value="TreeGrafter"/>
</dbReference>
<dbReference type="RefSeq" id="XP_033776713.1">
    <property type="nucleotide sequence ID" value="XM_033920822.1"/>
</dbReference>
<keyword evidence="5" id="KW-0732">Signal</keyword>
<dbReference type="KEGG" id="gsh:117348561"/>
<reference evidence="8" key="1">
    <citation type="submission" date="2025-08" db="UniProtKB">
        <authorList>
            <consortium name="RefSeq"/>
        </authorList>
    </citation>
    <scope>IDENTIFICATION</scope>
</reference>
<comment type="similarity">
    <text evidence="1">Belongs to the semaphorin family.</text>
</comment>
<dbReference type="CTD" id="8482"/>
<feature type="domain" description="Sema" evidence="6">
    <location>
        <begin position="27"/>
        <end position="473"/>
    </location>
</feature>
<dbReference type="PANTHER" id="PTHR11036:SF80">
    <property type="entry name" value="SEMAPHORIN-7A"/>
    <property type="match status" value="1"/>
</dbReference>
<dbReference type="InterPro" id="IPR001627">
    <property type="entry name" value="Semap_dom"/>
</dbReference>
<dbReference type="GO" id="GO:0005178">
    <property type="term" value="F:integrin binding"/>
    <property type="evidence" value="ECO:0007669"/>
    <property type="project" value="TreeGrafter"/>
</dbReference>
<dbReference type="GO" id="GO:0045499">
    <property type="term" value="F:chemorepellent activity"/>
    <property type="evidence" value="ECO:0007669"/>
    <property type="project" value="TreeGrafter"/>
</dbReference>
<dbReference type="Gene3D" id="2.130.10.10">
    <property type="entry name" value="YVTN repeat-like/Quinoprotein amine dehydrogenase"/>
    <property type="match status" value="1"/>
</dbReference>
<dbReference type="InterPro" id="IPR013783">
    <property type="entry name" value="Ig-like_fold"/>
</dbReference>
<keyword evidence="2" id="KW-1015">Disulfide bond</keyword>
<keyword evidence="7" id="KW-1185">Reference proteome</keyword>
<gene>
    <name evidence="8" type="primary">SEMA7A</name>
</gene>
<evidence type="ECO:0000256" key="5">
    <source>
        <dbReference type="SAM" id="SignalP"/>
    </source>
</evidence>
<sequence>MHQVLLLLTALWISSLPLPANAYRKLKPRLSLQSSVRKQSFSFSKEEDHTVFYHEEGKDILLVGATEKLYFFNFNKAEQHTVDFRAEDYENCQEKAYCKNFLMVLDQFDGKLLACGTNAYKPTCWHLLPSTWEVQESSVKLKDLQKDQVKIKTSYGSGFSPFVPDKNFLILFSDGEVFSTINKYQDNGNILHFRRIHGKVPQLYTNDHLMQNPQFVKATVIEQEESYKDKIYYFFREDNQQKGVDHDLTVSRVAQLCKRDGGGVGSVAATMWSTFLKARLVCTYESQKKLFNRLHDVFIVESANWTETRVYGIFSNPWGFTAICVYSIGDIDRIFRTSNLKGYSKLLSNPRPGECLAGGKATPSDTFNMADNYPEVEDEVKPIGNEPLFQSQFNYMKLVVDQVVISDQEKYNVLLLATDKGLIHKVVERDREIVNILEISPFKEQASIQSMTLDSKMKRLYVGSSAEVVQVLLDPCDAYKDSCESCLLDPYCVWDQQSCSSILFSRGLRNITHVYQKALCEKSKERVEHLMSDDKHEDQSTVSVEPFSRYFISSHITSHHANYSWLHNGTKILDCLHNQPTCFYHIDNMTDNHYGTYTCISVENTIRQIVAQYRLVKGRGSMTASHLWPVVLQFVFFYMLIK</sequence>
<dbReference type="AlphaFoldDB" id="A0A6P8PPS8"/>
<organism evidence="7 8">
    <name type="scientific">Geotrypetes seraphini</name>
    <name type="common">Gaboon caecilian</name>
    <name type="synonym">Caecilia seraphini</name>
    <dbReference type="NCBI Taxonomy" id="260995"/>
    <lineage>
        <taxon>Eukaryota</taxon>
        <taxon>Metazoa</taxon>
        <taxon>Chordata</taxon>
        <taxon>Craniata</taxon>
        <taxon>Vertebrata</taxon>
        <taxon>Euteleostomi</taxon>
        <taxon>Amphibia</taxon>
        <taxon>Gymnophiona</taxon>
        <taxon>Geotrypetes</taxon>
    </lineage>
</organism>
<protein>
    <submittedName>
        <fullName evidence="8">Semaphorin-7A</fullName>
    </submittedName>
</protein>
<dbReference type="Pfam" id="PF01403">
    <property type="entry name" value="Sema"/>
    <property type="match status" value="1"/>
</dbReference>
<dbReference type="InterPro" id="IPR036179">
    <property type="entry name" value="Ig-like_dom_sf"/>
</dbReference>
<dbReference type="GO" id="GO:0007229">
    <property type="term" value="P:integrin-mediated signaling pathway"/>
    <property type="evidence" value="ECO:0007669"/>
    <property type="project" value="TreeGrafter"/>
</dbReference>
<name>A0A6P8PPS8_GEOSA</name>
<dbReference type="SMART" id="SM00630">
    <property type="entry name" value="Sema"/>
    <property type="match status" value="1"/>
</dbReference>
<proteinExistence type="inferred from homology"/>
<dbReference type="Gene3D" id="2.60.40.10">
    <property type="entry name" value="Immunoglobulins"/>
    <property type="match status" value="1"/>
</dbReference>
<dbReference type="GO" id="GO:0050727">
    <property type="term" value="P:regulation of inflammatory response"/>
    <property type="evidence" value="ECO:0007669"/>
    <property type="project" value="TreeGrafter"/>
</dbReference>
<comment type="caution">
    <text evidence="4">Lacks conserved residue(s) required for the propagation of feature annotation.</text>
</comment>
<dbReference type="SUPFAM" id="SSF101912">
    <property type="entry name" value="Sema domain"/>
    <property type="match status" value="1"/>
</dbReference>
<dbReference type="PROSITE" id="PS51004">
    <property type="entry name" value="SEMA"/>
    <property type="match status" value="1"/>
</dbReference>
<accession>A0A6P8PPS8</accession>
<dbReference type="GO" id="GO:0001755">
    <property type="term" value="P:neural crest cell migration"/>
    <property type="evidence" value="ECO:0007669"/>
    <property type="project" value="TreeGrafter"/>
</dbReference>
<dbReference type="FunFam" id="2.130.10.10:FF:000223">
    <property type="entry name" value="semaphorin-7A isoform X1"/>
    <property type="match status" value="1"/>
</dbReference>
<dbReference type="InterPro" id="IPR036352">
    <property type="entry name" value="Semap_dom_sf"/>
</dbReference>
<feature type="signal peptide" evidence="5">
    <location>
        <begin position="1"/>
        <end position="22"/>
    </location>
</feature>
<evidence type="ECO:0000256" key="1">
    <source>
        <dbReference type="ARBA" id="ARBA00009492"/>
    </source>
</evidence>
<dbReference type="Proteomes" id="UP000515159">
    <property type="component" value="Chromosome 14"/>
</dbReference>
<evidence type="ECO:0000256" key="2">
    <source>
        <dbReference type="ARBA" id="ARBA00023157"/>
    </source>
</evidence>
<dbReference type="OrthoDB" id="9945363at2759"/>
<evidence type="ECO:0000313" key="8">
    <source>
        <dbReference type="RefSeq" id="XP_033776713.1"/>
    </source>
</evidence>
<dbReference type="InParanoid" id="A0A6P8PPS8"/>
<dbReference type="GeneID" id="117348561"/>
<dbReference type="GO" id="GO:0071526">
    <property type="term" value="P:semaphorin-plexin signaling pathway"/>
    <property type="evidence" value="ECO:0007669"/>
    <property type="project" value="TreeGrafter"/>
</dbReference>
<evidence type="ECO:0000259" key="6">
    <source>
        <dbReference type="PROSITE" id="PS51004"/>
    </source>
</evidence>
<dbReference type="PANTHER" id="PTHR11036">
    <property type="entry name" value="SEMAPHORIN"/>
    <property type="match status" value="1"/>
</dbReference>
<dbReference type="SUPFAM" id="SSF48726">
    <property type="entry name" value="Immunoglobulin"/>
    <property type="match status" value="1"/>
</dbReference>
<feature type="chain" id="PRO_5028460352" evidence="5">
    <location>
        <begin position="23"/>
        <end position="642"/>
    </location>
</feature>